<dbReference type="InParanoid" id="F4S0W6"/>
<reference evidence="2" key="1">
    <citation type="journal article" date="2011" name="Proc. Natl. Acad. Sci. U.S.A.">
        <title>Obligate biotrophy features unraveled by the genomic analysis of rust fungi.</title>
        <authorList>
            <person name="Duplessis S."/>
            <person name="Cuomo C.A."/>
            <person name="Lin Y.-C."/>
            <person name="Aerts A."/>
            <person name="Tisserant E."/>
            <person name="Veneault-Fourrey C."/>
            <person name="Joly D.L."/>
            <person name="Hacquard S."/>
            <person name="Amselem J."/>
            <person name="Cantarel B.L."/>
            <person name="Chiu R."/>
            <person name="Coutinho P.M."/>
            <person name="Feau N."/>
            <person name="Field M."/>
            <person name="Frey P."/>
            <person name="Gelhaye E."/>
            <person name="Goldberg J."/>
            <person name="Grabherr M.G."/>
            <person name="Kodira C.D."/>
            <person name="Kohler A."/>
            <person name="Kuees U."/>
            <person name="Lindquist E.A."/>
            <person name="Lucas S.M."/>
            <person name="Mago R."/>
            <person name="Mauceli E."/>
            <person name="Morin E."/>
            <person name="Murat C."/>
            <person name="Pangilinan J.L."/>
            <person name="Park R."/>
            <person name="Pearson M."/>
            <person name="Quesneville H."/>
            <person name="Rouhier N."/>
            <person name="Sakthikumar S."/>
            <person name="Salamov A.A."/>
            <person name="Schmutz J."/>
            <person name="Selles B."/>
            <person name="Shapiro H."/>
            <person name="Tanguay P."/>
            <person name="Tuskan G.A."/>
            <person name="Henrissat B."/>
            <person name="Van de Peer Y."/>
            <person name="Rouze P."/>
            <person name="Ellis J.G."/>
            <person name="Dodds P.N."/>
            <person name="Schein J.E."/>
            <person name="Zhong S."/>
            <person name="Hamelin R.C."/>
            <person name="Grigoriev I.V."/>
            <person name="Szabo L.J."/>
            <person name="Martin F."/>
        </authorList>
    </citation>
    <scope>NUCLEOTIDE SEQUENCE [LARGE SCALE GENOMIC DNA]</scope>
    <source>
        <strain evidence="2">98AG31 / pathotype 3-4-7</strain>
    </source>
</reference>
<protein>
    <submittedName>
        <fullName evidence="1">Uncharacterized protein</fullName>
    </submittedName>
</protein>
<gene>
    <name evidence="1" type="ORF">MELLADRAFT_57314</name>
</gene>
<evidence type="ECO:0000313" key="1">
    <source>
        <dbReference type="EMBL" id="EGG01661.1"/>
    </source>
</evidence>
<dbReference type="RefSeq" id="XP_007415006.1">
    <property type="nucleotide sequence ID" value="XM_007414944.1"/>
</dbReference>
<dbReference type="VEuPathDB" id="FungiDB:MELLADRAFT_57314"/>
<organism evidence="2">
    <name type="scientific">Melampsora larici-populina (strain 98AG31 / pathotype 3-4-7)</name>
    <name type="common">Poplar leaf rust fungus</name>
    <dbReference type="NCBI Taxonomy" id="747676"/>
    <lineage>
        <taxon>Eukaryota</taxon>
        <taxon>Fungi</taxon>
        <taxon>Dikarya</taxon>
        <taxon>Basidiomycota</taxon>
        <taxon>Pucciniomycotina</taxon>
        <taxon>Pucciniomycetes</taxon>
        <taxon>Pucciniales</taxon>
        <taxon>Melampsoraceae</taxon>
        <taxon>Melampsora</taxon>
    </lineage>
</organism>
<dbReference type="AlphaFoldDB" id="F4S0W6"/>
<evidence type="ECO:0000313" key="2">
    <source>
        <dbReference type="Proteomes" id="UP000001072"/>
    </source>
</evidence>
<dbReference type="GeneID" id="18929099"/>
<proteinExistence type="predicted"/>
<dbReference type="HOGENOM" id="CLU_2722725_0_0_1"/>
<dbReference type="EMBL" id="GL883136">
    <property type="protein sequence ID" value="EGG01661.1"/>
    <property type="molecule type" value="Genomic_DNA"/>
</dbReference>
<dbReference type="KEGG" id="mlr:MELLADRAFT_57314"/>
<accession>F4S0W6</accession>
<keyword evidence="2" id="KW-1185">Reference proteome</keyword>
<dbReference type="Proteomes" id="UP000001072">
    <property type="component" value="Unassembled WGS sequence"/>
</dbReference>
<name>F4S0W6_MELLP</name>
<sequence>MRKGESCENKSVYKRDEDGMSFDLILMFGKRIGSAEIPIKICLTNVLGVSDQFRLTPVRVFCEMILNKGDEV</sequence>